<reference evidence="9" key="2">
    <citation type="submission" date="2021-09" db="EMBL/GenBank/DDBJ databases">
        <authorList>
            <person name="Jia N."/>
            <person name="Wang J."/>
            <person name="Shi W."/>
            <person name="Du L."/>
            <person name="Sun Y."/>
            <person name="Zhan W."/>
            <person name="Jiang J."/>
            <person name="Wang Q."/>
            <person name="Zhang B."/>
            <person name="Ji P."/>
            <person name="Sakyi L.B."/>
            <person name="Cui X."/>
            <person name="Yuan T."/>
            <person name="Jiang B."/>
            <person name="Yang W."/>
            <person name="Lam T.T.-Y."/>
            <person name="Chang Q."/>
            <person name="Ding S."/>
            <person name="Wang X."/>
            <person name="Zhu J."/>
            <person name="Ruan X."/>
            <person name="Zhao L."/>
            <person name="Wei J."/>
            <person name="Que T."/>
            <person name="Du C."/>
            <person name="Cheng J."/>
            <person name="Dai P."/>
            <person name="Han X."/>
            <person name="Huang E."/>
            <person name="Gao Y."/>
            <person name="Liu J."/>
            <person name="Shao H."/>
            <person name="Ye R."/>
            <person name="Li L."/>
            <person name="Wei W."/>
            <person name="Wang X."/>
            <person name="Wang C."/>
            <person name="Huo Q."/>
            <person name="Li W."/>
            <person name="Guo W."/>
            <person name="Chen H."/>
            <person name="Chen S."/>
            <person name="Zhou L."/>
            <person name="Zhou L."/>
            <person name="Ni X."/>
            <person name="Tian J."/>
            <person name="Zhou Y."/>
            <person name="Sheng Y."/>
            <person name="Liu T."/>
            <person name="Pan Y."/>
            <person name="Xia L."/>
            <person name="Li J."/>
            <person name="Zhao F."/>
            <person name="Cao W."/>
        </authorList>
    </citation>
    <scope>NUCLEOTIDE SEQUENCE</scope>
    <source>
        <strain evidence="9">Rsan-2018</strain>
        <tissue evidence="9">Larvae</tissue>
    </source>
</reference>
<dbReference type="SMART" id="SM00093">
    <property type="entry name" value="SERPIN"/>
    <property type="match status" value="1"/>
</dbReference>
<dbReference type="EMBL" id="JABSTV010001247">
    <property type="protein sequence ID" value="KAH7973222.1"/>
    <property type="molecule type" value="Genomic_DNA"/>
</dbReference>
<protein>
    <recommendedName>
        <fullName evidence="8">Serpin domain-containing protein</fullName>
    </recommendedName>
</protein>
<dbReference type="SUPFAM" id="SSF56574">
    <property type="entry name" value="Serpins"/>
    <property type="match status" value="1"/>
</dbReference>
<evidence type="ECO:0000313" key="10">
    <source>
        <dbReference type="Proteomes" id="UP000821837"/>
    </source>
</evidence>
<dbReference type="Gene3D" id="2.30.39.10">
    <property type="entry name" value="Alpha-1-antitrypsin, domain 1"/>
    <property type="match status" value="2"/>
</dbReference>
<feature type="domain" description="Serpin" evidence="8">
    <location>
        <begin position="13"/>
        <end position="379"/>
    </location>
</feature>
<dbReference type="Gene3D" id="3.30.497.10">
    <property type="entry name" value="Antithrombin, subunit I, domain 2"/>
    <property type="match status" value="1"/>
</dbReference>
<proteinExistence type="inferred from homology"/>
<reference evidence="9" key="1">
    <citation type="journal article" date="2020" name="Cell">
        <title>Large-Scale Comparative Analyses of Tick Genomes Elucidate Their Genetic Diversity and Vector Capacities.</title>
        <authorList>
            <consortium name="Tick Genome and Microbiome Consortium (TIGMIC)"/>
            <person name="Jia N."/>
            <person name="Wang J."/>
            <person name="Shi W."/>
            <person name="Du L."/>
            <person name="Sun Y."/>
            <person name="Zhan W."/>
            <person name="Jiang J.F."/>
            <person name="Wang Q."/>
            <person name="Zhang B."/>
            <person name="Ji P."/>
            <person name="Bell-Sakyi L."/>
            <person name="Cui X.M."/>
            <person name="Yuan T.T."/>
            <person name="Jiang B.G."/>
            <person name="Yang W.F."/>
            <person name="Lam T.T."/>
            <person name="Chang Q.C."/>
            <person name="Ding S.J."/>
            <person name="Wang X.J."/>
            <person name="Zhu J.G."/>
            <person name="Ruan X.D."/>
            <person name="Zhao L."/>
            <person name="Wei J.T."/>
            <person name="Ye R.Z."/>
            <person name="Que T.C."/>
            <person name="Du C.H."/>
            <person name="Zhou Y.H."/>
            <person name="Cheng J.X."/>
            <person name="Dai P.F."/>
            <person name="Guo W.B."/>
            <person name="Han X.H."/>
            <person name="Huang E.J."/>
            <person name="Li L.F."/>
            <person name="Wei W."/>
            <person name="Gao Y.C."/>
            <person name="Liu J.Z."/>
            <person name="Shao H.Z."/>
            <person name="Wang X."/>
            <person name="Wang C.C."/>
            <person name="Yang T.C."/>
            <person name="Huo Q.B."/>
            <person name="Li W."/>
            <person name="Chen H.Y."/>
            <person name="Chen S.E."/>
            <person name="Zhou L.G."/>
            <person name="Ni X.B."/>
            <person name="Tian J.H."/>
            <person name="Sheng Y."/>
            <person name="Liu T."/>
            <person name="Pan Y.S."/>
            <person name="Xia L.Y."/>
            <person name="Li J."/>
            <person name="Zhao F."/>
            <person name="Cao W.C."/>
        </authorList>
    </citation>
    <scope>NUCLEOTIDE SEQUENCE</scope>
    <source>
        <strain evidence="9">Rsan-2018</strain>
    </source>
</reference>
<organism evidence="9 10">
    <name type="scientific">Rhipicephalus sanguineus</name>
    <name type="common">Brown dog tick</name>
    <name type="synonym">Ixodes sanguineus</name>
    <dbReference type="NCBI Taxonomy" id="34632"/>
    <lineage>
        <taxon>Eukaryota</taxon>
        <taxon>Metazoa</taxon>
        <taxon>Ecdysozoa</taxon>
        <taxon>Arthropoda</taxon>
        <taxon>Chelicerata</taxon>
        <taxon>Arachnida</taxon>
        <taxon>Acari</taxon>
        <taxon>Parasitiformes</taxon>
        <taxon>Ixodida</taxon>
        <taxon>Ixodoidea</taxon>
        <taxon>Ixodidae</taxon>
        <taxon>Rhipicephalinae</taxon>
        <taxon>Rhipicephalus</taxon>
        <taxon>Rhipicephalus</taxon>
    </lineage>
</organism>
<dbReference type="OMA" id="YHNDAND"/>
<dbReference type="PANTHER" id="PTHR11461">
    <property type="entry name" value="SERINE PROTEASE INHIBITOR, SERPIN"/>
    <property type="match status" value="1"/>
</dbReference>
<evidence type="ECO:0000256" key="3">
    <source>
        <dbReference type="ARBA" id="ARBA00022525"/>
    </source>
</evidence>
<evidence type="ECO:0000256" key="1">
    <source>
        <dbReference type="ARBA" id="ARBA00004613"/>
    </source>
</evidence>
<accession>A0A9D4QB75</accession>
<evidence type="ECO:0000256" key="2">
    <source>
        <dbReference type="ARBA" id="ARBA00009500"/>
    </source>
</evidence>
<dbReference type="OrthoDB" id="9440847at2759"/>
<keyword evidence="3" id="KW-0964">Secreted</keyword>
<comment type="similarity">
    <text evidence="2 7">Belongs to the serpin family.</text>
</comment>
<dbReference type="InterPro" id="IPR036186">
    <property type="entry name" value="Serpin_sf"/>
</dbReference>
<evidence type="ECO:0000313" key="9">
    <source>
        <dbReference type="EMBL" id="KAH7973222.1"/>
    </source>
</evidence>
<keyword evidence="10" id="KW-1185">Reference proteome</keyword>
<name>A0A9D4QB75_RHISA</name>
<dbReference type="InterPro" id="IPR000215">
    <property type="entry name" value="Serpin_fam"/>
</dbReference>
<dbReference type="InterPro" id="IPR042185">
    <property type="entry name" value="Serpin_sf_2"/>
</dbReference>
<evidence type="ECO:0000256" key="4">
    <source>
        <dbReference type="ARBA" id="ARBA00022690"/>
    </source>
</evidence>
<keyword evidence="4" id="KW-0646">Protease inhibitor</keyword>
<comment type="caution">
    <text evidence="9">The sequence shown here is derived from an EMBL/GenBank/DDBJ whole genome shotgun (WGS) entry which is preliminary data.</text>
</comment>
<gene>
    <name evidence="9" type="ORF">HPB52_023180</name>
</gene>
<dbReference type="InterPro" id="IPR042178">
    <property type="entry name" value="Serpin_sf_1"/>
</dbReference>
<dbReference type="GO" id="GO:0004867">
    <property type="term" value="F:serine-type endopeptidase inhibitor activity"/>
    <property type="evidence" value="ECO:0007669"/>
    <property type="project" value="UniProtKB-KW"/>
</dbReference>
<dbReference type="VEuPathDB" id="VectorBase:RSAN_046324"/>
<dbReference type="InterPro" id="IPR023795">
    <property type="entry name" value="Serpin_CS"/>
</dbReference>
<evidence type="ECO:0000256" key="7">
    <source>
        <dbReference type="RuleBase" id="RU000411"/>
    </source>
</evidence>
<evidence type="ECO:0000259" key="8">
    <source>
        <dbReference type="SMART" id="SM00093"/>
    </source>
</evidence>
<dbReference type="GO" id="GO:0005615">
    <property type="term" value="C:extracellular space"/>
    <property type="evidence" value="ECO:0007669"/>
    <property type="project" value="InterPro"/>
</dbReference>
<dbReference type="AlphaFoldDB" id="A0A9D4QB75"/>
<dbReference type="PANTHER" id="PTHR11461:SF211">
    <property type="entry name" value="GH10112P-RELATED"/>
    <property type="match status" value="1"/>
</dbReference>
<sequence length="382" mass="42542">MSPIGPCLLRFAISMYMQLRAEHGHRNILCSPLSTGTALSMTMYGSGGNTSKQLFSALHLKRCGSGVDKHFSNLLDEVSKYSPNALLLTANRMYVDRTFKIRDTYRLLLQSLFESSIELADFTDNAEGVRSEINSWVSKRTESKVRHLLPHGSVENGTQLVLINALYFKAFWQMPFKESNLKKPFSVNSQRVVDVVMMHRHGKFRFAYADDLSSVAVELPYKGGQCSMVIFLPFEVEGLRSVEERLSEDALHSVVSQLSPGYVALTVPKFKLDLRPNLKRTLQSLGVTDLFEPGVANLSGMVESGELWLSDIFHEVHLRVDEEGTEGAAATAEVAAAGGSWHPPDQSAITYINVDHPFLFVVRDNVQDVILFIGSLVDPTVR</sequence>
<keyword evidence="6" id="KW-0325">Glycoprotein</keyword>
<dbReference type="InterPro" id="IPR023796">
    <property type="entry name" value="Serpin_dom"/>
</dbReference>
<dbReference type="Pfam" id="PF00079">
    <property type="entry name" value="Serpin"/>
    <property type="match status" value="1"/>
</dbReference>
<evidence type="ECO:0000256" key="6">
    <source>
        <dbReference type="ARBA" id="ARBA00023180"/>
    </source>
</evidence>
<comment type="subcellular location">
    <subcellularLocation>
        <location evidence="1">Secreted</location>
    </subcellularLocation>
</comment>
<dbReference type="PROSITE" id="PS00284">
    <property type="entry name" value="SERPIN"/>
    <property type="match status" value="1"/>
</dbReference>
<dbReference type="Proteomes" id="UP000821837">
    <property type="component" value="Chromosome 11"/>
</dbReference>
<dbReference type="CDD" id="cd00172">
    <property type="entry name" value="serpin"/>
    <property type="match status" value="1"/>
</dbReference>
<keyword evidence="5" id="KW-0722">Serine protease inhibitor</keyword>
<evidence type="ECO:0000256" key="5">
    <source>
        <dbReference type="ARBA" id="ARBA00022900"/>
    </source>
</evidence>